<dbReference type="InterPro" id="IPR018490">
    <property type="entry name" value="cNMP-bd_dom_sf"/>
</dbReference>
<evidence type="ECO:0000259" key="2">
    <source>
        <dbReference type="PROSITE" id="PS50042"/>
    </source>
</evidence>
<evidence type="ECO:0000313" key="4">
    <source>
        <dbReference type="Proteomes" id="UP000735302"/>
    </source>
</evidence>
<evidence type="ECO:0000256" key="1">
    <source>
        <dbReference type="SAM" id="MobiDB-lite"/>
    </source>
</evidence>
<feature type="region of interest" description="Disordered" evidence="1">
    <location>
        <begin position="318"/>
        <end position="337"/>
    </location>
</feature>
<evidence type="ECO:0000313" key="3">
    <source>
        <dbReference type="EMBL" id="GFO43848.1"/>
    </source>
</evidence>
<protein>
    <submittedName>
        <fullName evidence="3">Cyclic nucleotide-binding domain-containing protein 2-like</fullName>
    </submittedName>
</protein>
<accession>A0AAV4DHU4</accession>
<dbReference type="PANTHER" id="PTHR23011:SF28">
    <property type="entry name" value="CYCLIC NUCLEOTIDE-BINDING DOMAIN CONTAINING PROTEIN"/>
    <property type="match status" value="1"/>
</dbReference>
<dbReference type="InterPro" id="IPR000595">
    <property type="entry name" value="cNMP-bd_dom"/>
</dbReference>
<keyword evidence="4" id="KW-1185">Reference proteome</keyword>
<comment type="caution">
    <text evidence="3">The sequence shown here is derived from an EMBL/GenBank/DDBJ whole genome shotgun (WGS) entry which is preliminary data.</text>
</comment>
<reference evidence="3 4" key="1">
    <citation type="journal article" date="2021" name="Elife">
        <title>Chloroplast acquisition without the gene transfer in kleptoplastic sea slugs, Plakobranchus ocellatus.</title>
        <authorList>
            <person name="Maeda T."/>
            <person name="Takahashi S."/>
            <person name="Yoshida T."/>
            <person name="Shimamura S."/>
            <person name="Takaki Y."/>
            <person name="Nagai Y."/>
            <person name="Toyoda A."/>
            <person name="Suzuki Y."/>
            <person name="Arimoto A."/>
            <person name="Ishii H."/>
            <person name="Satoh N."/>
            <person name="Nishiyama T."/>
            <person name="Hasebe M."/>
            <person name="Maruyama T."/>
            <person name="Minagawa J."/>
            <person name="Obokata J."/>
            <person name="Shigenobu S."/>
        </authorList>
    </citation>
    <scope>NUCLEOTIDE SEQUENCE [LARGE SCALE GENOMIC DNA]</scope>
</reference>
<dbReference type="InterPro" id="IPR014710">
    <property type="entry name" value="RmlC-like_jellyroll"/>
</dbReference>
<name>A0AAV4DHU4_9GAST</name>
<dbReference type="PROSITE" id="PS50042">
    <property type="entry name" value="CNMP_BINDING_3"/>
    <property type="match status" value="1"/>
</dbReference>
<dbReference type="Gene3D" id="2.60.120.10">
    <property type="entry name" value="Jelly Rolls"/>
    <property type="match status" value="1"/>
</dbReference>
<dbReference type="Proteomes" id="UP000735302">
    <property type="component" value="Unassembled WGS sequence"/>
</dbReference>
<dbReference type="AlphaFoldDB" id="A0AAV4DHU4"/>
<organism evidence="3 4">
    <name type="scientific">Plakobranchus ocellatus</name>
    <dbReference type="NCBI Taxonomy" id="259542"/>
    <lineage>
        <taxon>Eukaryota</taxon>
        <taxon>Metazoa</taxon>
        <taxon>Spiralia</taxon>
        <taxon>Lophotrochozoa</taxon>
        <taxon>Mollusca</taxon>
        <taxon>Gastropoda</taxon>
        <taxon>Heterobranchia</taxon>
        <taxon>Euthyneura</taxon>
        <taxon>Panpulmonata</taxon>
        <taxon>Sacoglossa</taxon>
        <taxon>Placobranchoidea</taxon>
        <taxon>Plakobranchidae</taxon>
        <taxon>Plakobranchus</taxon>
    </lineage>
</organism>
<dbReference type="SUPFAM" id="SSF51206">
    <property type="entry name" value="cAMP-binding domain-like"/>
    <property type="match status" value="2"/>
</dbReference>
<dbReference type="PANTHER" id="PTHR23011">
    <property type="entry name" value="CYCLIC NUCLEOTIDE-BINDING DOMAIN CONTAINING PROTEIN"/>
    <property type="match status" value="1"/>
</dbReference>
<sequence>MRTSMEVRRVLTLEPHRRTAEDIHCAMIGLRGISTLAEYPVRMQRYLAEFATFECYPAKRAIVRQGRPPEAFYYIMYGRVLVAVKDEVTGQVDIKCYLHRGHSFGIFQKYFMVGGVKNLNDPDQNNFVKSLNFLRGWPLHLILDGTDHSNVAFGYFKRGSILAKNSNYSDWLFIVKSGSLTVLKKLLKSGPTVSRKTGQPKVVVDSNNYIRFLSNGREYIRYLQQNQLLPPLPIGHEDEDLEEDRDYAETEYTSESGCDVSGDALSRVCLVNRPHTTADGGKRYMGQHAVTLFSARGKSSRSSGFVEFKADNLMLKKKTKDSKAQKESPVNKVQRDRAVSRDLGPDEVLELEDKRTFLDDLDSAFNARAHVLTAADSNPEFVYVQTLTKGDVFGLAQCLFCDQPSLCVVSNGADCLLLNKKFFLDNCTSELIRRLRIEVSPYPSEEKLQEDYVTRVNWEVYKTAMRRQLLSRKGPRVT</sequence>
<proteinExistence type="predicted"/>
<dbReference type="EMBL" id="BLXT01007928">
    <property type="protein sequence ID" value="GFO43848.1"/>
    <property type="molecule type" value="Genomic_DNA"/>
</dbReference>
<feature type="domain" description="Cyclic nucleotide-binding" evidence="2">
    <location>
        <begin position="56"/>
        <end position="105"/>
    </location>
</feature>
<gene>
    <name evidence="3" type="ORF">PoB_007035300</name>
</gene>
<dbReference type="CDD" id="cd00038">
    <property type="entry name" value="CAP_ED"/>
    <property type="match status" value="1"/>
</dbReference>